<dbReference type="GO" id="GO:0004462">
    <property type="term" value="F:lactoylglutathione lyase activity"/>
    <property type="evidence" value="ECO:0007669"/>
    <property type="project" value="InterPro"/>
</dbReference>
<dbReference type="InterPro" id="IPR037523">
    <property type="entry name" value="VOC_core"/>
</dbReference>
<dbReference type="Gene3D" id="3.10.180.10">
    <property type="entry name" value="2,3-Dihydroxybiphenyl 1,2-Dioxygenase, domain 1"/>
    <property type="match status" value="1"/>
</dbReference>
<keyword evidence="1" id="KW-0479">Metal-binding</keyword>
<dbReference type="PANTHER" id="PTHR36503:SF1">
    <property type="entry name" value="BLR2520 PROTEIN"/>
    <property type="match status" value="1"/>
</dbReference>
<dbReference type="PROSITE" id="PS00934">
    <property type="entry name" value="GLYOXALASE_I_1"/>
    <property type="match status" value="1"/>
</dbReference>
<dbReference type="PANTHER" id="PTHR36503">
    <property type="entry name" value="BLR2520 PROTEIN"/>
    <property type="match status" value="1"/>
</dbReference>
<dbReference type="RefSeq" id="WP_089818784.1">
    <property type="nucleotide sequence ID" value="NZ_FOZK01000005.1"/>
</dbReference>
<evidence type="ECO:0000313" key="4">
    <source>
        <dbReference type="Proteomes" id="UP000199062"/>
    </source>
</evidence>
<gene>
    <name evidence="3" type="ORF">SAMN05216559_3851</name>
</gene>
<dbReference type="OrthoDB" id="358887at2157"/>
<sequence>MDVAHVALWVSDVDRAIEFYEALGLERTWSFEMDGVENIYLGDEHGELQLKHDPDRTTPIAPGRADVDHVALTVDDLDATVERAVEAGGTVVTDPLTVEAADAYVAFVEDPEGYTLEFIESL</sequence>
<evidence type="ECO:0000313" key="3">
    <source>
        <dbReference type="EMBL" id="SFS11393.1"/>
    </source>
</evidence>
<proteinExistence type="predicted"/>
<dbReference type="PROSITE" id="PS51819">
    <property type="entry name" value="VOC"/>
    <property type="match status" value="1"/>
</dbReference>
<dbReference type="AlphaFoldDB" id="A0A1I6M6Z3"/>
<name>A0A1I6M6Z3_9EURY</name>
<dbReference type="InterPro" id="IPR004360">
    <property type="entry name" value="Glyas_Fos-R_dOase_dom"/>
</dbReference>
<keyword evidence="3" id="KW-0456">Lyase</keyword>
<dbReference type="InterPro" id="IPR029068">
    <property type="entry name" value="Glyas_Bleomycin-R_OHBP_Dase"/>
</dbReference>
<organism evidence="3 4">
    <name type="scientific">Halomicrobium zhouii</name>
    <dbReference type="NCBI Taxonomy" id="767519"/>
    <lineage>
        <taxon>Archaea</taxon>
        <taxon>Methanobacteriati</taxon>
        <taxon>Methanobacteriota</taxon>
        <taxon>Stenosarchaea group</taxon>
        <taxon>Halobacteria</taxon>
        <taxon>Halobacteriales</taxon>
        <taxon>Haloarculaceae</taxon>
        <taxon>Halomicrobium</taxon>
    </lineage>
</organism>
<evidence type="ECO:0000256" key="1">
    <source>
        <dbReference type="ARBA" id="ARBA00022723"/>
    </source>
</evidence>
<dbReference type="Pfam" id="PF00903">
    <property type="entry name" value="Glyoxalase"/>
    <property type="match status" value="1"/>
</dbReference>
<keyword evidence="4" id="KW-1185">Reference proteome</keyword>
<dbReference type="GO" id="GO:0046872">
    <property type="term" value="F:metal ion binding"/>
    <property type="evidence" value="ECO:0007669"/>
    <property type="project" value="UniProtKB-KW"/>
</dbReference>
<dbReference type="InterPro" id="IPR018146">
    <property type="entry name" value="Glyoxalase_1_CS"/>
</dbReference>
<protein>
    <submittedName>
        <fullName evidence="3">Lactoylglutathione lyase</fullName>
    </submittedName>
</protein>
<reference evidence="3 4" key="1">
    <citation type="submission" date="2016-10" db="EMBL/GenBank/DDBJ databases">
        <authorList>
            <person name="de Groot N.N."/>
        </authorList>
    </citation>
    <scope>NUCLEOTIDE SEQUENCE [LARGE SCALE GENOMIC DNA]</scope>
    <source>
        <strain evidence="3 4">CGMCC 1.10457</strain>
    </source>
</reference>
<evidence type="ECO:0000259" key="2">
    <source>
        <dbReference type="PROSITE" id="PS51819"/>
    </source>
</evidence>
<dbReference type="SUPFAM" id="SSF54593">
    <property type="entry name" value="Glyoxalase/Bleomycin resistance protein/Dihydroxybiphenyl dioxygenase"/>
    <property type="match status" value="1"/>
</dbReference>
<accession>A0A1I6M6Z3</accession>
<feature type="domain" description="VOC" evidence="2">
    <location>
        <begin position="2"/>
        <end position="121"/>
    </location>
</feature>
<dbReference type="STRING" id="767519.SAMN05216559_3851"/>
<dbReference type="EMBL" id="FOZK01000005">
    <property type="protein sequence ID" value="SFS11393.1"/>
    <property type="molecule type" value="Genomic_DNA"/>
</dbReference>
<dbReference type="Proteomes" id="UP000199062">
    <property type="component" value="Unassembled WGS sequence"/>
</dbReference>